<evidence type="ECO:0000313" key="1">
    <source>
        <dbReference type="EMBL" id="TDZ52162.1"/>
    </source>
</evidence>
<dbReference type="PIRSF" id="PIRSF029171">
    <property type="entry name" value="Esterase_LipA"/>
    <property type="match status" value="1"/>
</dbReference>
<dbReference type="EMBL" id="PECC01000026">
    <property type="protein sequence ID" value="TDZ52162.1"/>
    <property type="molecule type" value="Genomic_DNA"/>
</dbReference>
<comment type="caution">
    <text evidence="1">The sequence shown here is derived from an EMBL/GenBank/DDBJ whole genome shotgun (WGS) entry which is preliminary data.</text>
</comment>
<dbReference type="InterPro" id="IPR005152">
    <property type="entry name" value="Lipase_secreted"/>
</dbReference>
<dbReference type="GO" id="GO:0016042">
    <property type="term" value="P:lipid catabolic process"/>
    <property type="evidence" value="ECO:0007669"/>
    <property type="project" value="InterPro"/>
</dbReference>
<proteinExistence type="predicted"/>
<name>A0A4R8R7B3_9MYCO</name>
<dbReference type="GO" id="GO:0004806">
    <property type="term" value="F:triacylglycerol lipase activity"/>
    <property type="evidence" value="ECO:0007669"/>
    <property type="project" value="InterPro"/>
</dbReference>
<dbReference type="AlphaFoldDB" id="A0A4R8R7B3"/>
<protein>
    <submittedName>
        <fullName evidence="1">Putative inactive lipase</fullName>
    </submittedName>
</protein>
<evidence type="ECO:0000313" key="2">
    <source>
        <dbReference type="Proteomes" id="UP000295165"/>
    </source>
</evidence>
<dbReference type="SUPFAM" id="SSF53474">
    <property type="entry name" value="alpha/beta-Hydrolases"/>
    <property type="match status" value="1"/>
</dbReference>
<keyword evidence="2" id="KW-1185">Reference proteome</keyword>
<organism evidence="1 2">
    <name type="scientific">Mycobacteroides franklinii</name>
    <dbReference type="NCBI Taxonomy" id="948102"/>
    <lineage>
        <taxon>Bacteria</taxon>
        <taxon>Bacillati</taxon>
        <taxon>Actinomycetota</taxon>
        <taxon>Actinomycetes</taxon>
        <taxon>Mycobacteriales</taxon>
        <taxon>Mycobacteriaceae</taxon>
        <taxon>Mycobacteroides</taxon>
    </lineage>
</organism>
<dbReference type="Gene3D" id="3.40.50.1820">
    <property type="entry name" value="alpha/beta hydrolase"/>
    <property type="match status" value="1"/>
</dbReference>
<dbReference type="InterPro" id="IPR029058">
    <property type="entry name" value="AB_hydrolase_fold"/>
</dbReference>
<reference evidence="1 2" key="1">
    <citation type="journal article" date="2019" name="Sci. Rep.">
        <title>Extended insight into the Mycobacterium chelonae-abscessus complex through whole genome sequencing of Mycobacterium salmoniphilum outbreak and Mycobacterium salmoniphilum-like strains.</title>
        <authorList>
            <person name="Behra P.R.K."/>
            <person name="Das S."/>
            <person name="Pettersson B.M.F."/>
            <person name="Shirreff L."/>
            <person name="DuCote T."/>
            <person name="Jacobsson K.G."/>
            <person name="Ennis D.G."/>
            <person name="Kirsebom L.A."/>
        </authorList>
    </citation>
    <scope>NUCLEOTIDE SEQUENCE [LARGE SCALE GENOMIC DNA]</scope>
    <source>
        <strain evidence="1 2">CCUG 63697</strain>
    </source>
</reference>
<dbReference type="PANTHER" id="PTHR34853">
    <property type="match status" value="1"/>
</dbReference>
<dbReference type="Gene3D" id="1.10.260.130">
    <property type="match status" value="1"/>
</dbReference>
<accession>A0A4R8R7B3</accession>
<dbReference type="PANTHER" id="PTHR34853:SF1">
    <property type="entry name" value="LIPASE 5"/>
    <property type="match status" value="1"/>
</dbReference>
<sequence>MFNTLHQMTTEPAPASGPITLPIEEWPPLTTKPRPSPRDPFYVPPPGWENTLPGNLLRRRQVRIALFGIVPLRLQAWQLLYRTTDLNGAPETTVTTVLVPHNVTGPVLAYQCAIDAVTSRSFPSYGLLPGSFGLNQTQNELLLMVAALARGWIVSVSDHEGPQGFWMVDRQPGYHVLDGVRATLRAGGTRGVPPLPEDTPIGLWGYSGGGTASTWAAEMAPEYAPELNIVGALLGAPAAVPGSLVPHHSRRFASGLILPVLAAMMRAHHSAHDFLGGHLTARGRQIIERAATVSLAESVLRWPFMNFDKLVDHTVEELMKAPEIASITQRMKLGQHTPLAPVYLYHGVHDQLLPIGGSDYLADQYITRGVNLTYRRDHASEHISLALTGGGDALGWLAARMAGEPLAPQPDVQTVLSTSLTARAAVSQLRWQWGTAKLLLGRL</sequence>
<dbReference type="Pfam" id="PF03583">
    <property type="entry name" value="LIP"/>
    <property type="match status" value="1"/>
</dbReference>
<gene>
    <name evidence="1" type="ORF">CCUG63697_00633</name>
</gene>
<dbReference type="Proteomes" id="UP000295165">
    <property type="component" value="Unassembled WGS sequence"/>
</dbReference>